<dbReference type="RefSeq" id="WP_184038213.1">
    <property type="nucleotide sequence ID" value="NZ_JACHHY010000010.1"/>
</dbReference>
<gene>
    <name evidence="1" type="ORF">HNQ59_001929</name>
</gene>
<evidence type="ECO:0000313" key="1">
    <source>
        <dbReference type="EMBL" id="MBB5018638.1"/>
    </source>
</evidence>
<comment type="caution">
    <text evidence="1">The sequence shown here is derived from an EMBL/GenBank/DDBJ whole genome shotgun (WGS) entry which is preliminary data.</text>
</comment>
<dbReference type="AlphaFoldDB" id="A0A840MJ11"/>
<name>A0A840MJ11_9PROT</name>
<keyword evidence="2" id="KW-1185">Reference proteome</keyword>
<dbReference type="Proteomes" id="UP000575898">
    <property type="component" value="Unassembled WGS sequence"/>
</dbReference>
<organism evidence="1 2">
    <name type="scientific">Chitinivorax tropicus</name>
    <dbReference type="NCBI Taxonomy" id="714531"/>
    <lineage>
        <taxon>Bacteria</taxon>
        <taxon>Pseudomonadati</taxon>
        <taxon>Pseudomonadota</taxon>
        <taxon>Betaproteobacteria</taxon>
        <taxon>Chitinivorax</taxon>
    </lineage>
</organism>
<dbReference type="EMBL" id="JACHHY010000010">
    <property type="protein sequence ID" value="MBB5018638.1"/>
    <property type="molecule type" value="Genomic_DNA"/>
</dbReference>
<reference evidence="1 2" key="1">
    <citation type="submission" date="2020-08" db="EMBL/GenBank/DDBJ databases">
        <title>Genomic Encyclopedia of Type Strains, Phase IV (KMG-IV): sequencing the most valuable type-strain genomes for metagenomic binning, comparative biology and taxonomic classification.</title>
        <authorList>
            <person name="Goeker M."/>
        </authorList>
    </citation>
    <scope>NUCLEOTIDE SEQUENCE [LARGE SCALE GENOMIC DNA]</scope>
    <source>
        <strain evidence="1 2">DSM 27165</strain>
    </source>
</reference>
<sequence length="97" mass="10619">MQIPPGGCVVHFGEDPAPYRPLVELPANPLLGSKASSYEEAFTNLQRHYAAFESFWTEQVTAEQLDYCAQLALGDSAGDDLALWLPEGFLDSQADKT</sequence>
<accession>A0A840MJ11</accession>
<proteinExistence type="predicted"/>
<evidence type="ECO:0000313" key="2">
    <source>
        <dbReference type="Proteomes" id="UP000575898"/>
    </source>
</evidence>
<protein>
    <submittedName>
        <fullName evidence="1">Uncharacterized protein</fullName>
    </submittedName>
</protein>